<dbReference type="CDD" id="cd11528">
    <property type="entry name" value="NTP-PPase_MazG_Nterm"/>
    <property type="match status" value="1"/>
</dbReference>
<dbReference type="NCBIfam" id="NF007113">
    <property type="entry name" value="PRK09562.1"/>
    <property type="match status" value="1"/>
</dbReference>
<dbReference type="EMBL" id="UOEX01000125">
    <property type="protein sequence ID" value="VAW35353.1"/>
    <property type="molecule type" value="Genomic_DNA"/>
</dbReference>
<dbReference type="CDD" id="cd11529">
    <property type="entry name" value="NTP-PPase_MazG_Cterm"/>
    <property type="match status" value="1"/>
</dbReference>
<dbReference type="Gene3D" id="1.10.287.1080">
    <property type="entry name" value="MazG-like"/>
    <property type="match status" value="2"/>
</dbReference>
<accession>A0A3B0V4N8</accession>
<dbReference type="PANTHER" id="PTHR30522">
    <property type="entry name" value="NUCLEOSIDE TRIPHOSPHATE PYROPHOSPHOHYDROLASE"/>
    <property type="match status" value="1"/>
</dbReference>
<dbReference type="GO" id="GO:0006203">
    <property type="term" value="P:dGTP catabolic process"/>
    <property type="evidence" value="ECO:0007669"/>
    <property type="project" value="TreeGrafter"/>
</dbReference>
<reference evidence="2" key="1">
    <citation type="submission" date="2018-06" db="EMBL/GenBank/DDBJ databases">
        <authorList>
            <person name="Zhirakovskaya E."/>
        </authorList>
    </citation>
    <scope>NUCLEOTIDE SEQUENCE</scope>
</reference>
<name>A0A3B0V4N8_9ZZZZ</name>
<gene>
    <name evidence="2" type="ORF">MNBD_DELTA03-1549</name>
</gene>
<dbReference type="AlphaFoldDB" id="A0A3B0V4N8"/>
<dbReference type="FunFam" id="1.10.287.1080:FF:000001">
    <property type="entry name" value="Nucleoside triphosphate pyrophosphohydrolase"/>
    <property type="match status" value="1"/>
</dbReference>
<dbReference type="InterPro" id="IPR048015">
    <property type="entry name" value="NTP-PPase_MazG-like_N"/>
</dbReference>
<dbReference type="InterPro" id="IPR011551">
    <property type="entry name" value="NTP_PyrPHydrolase_MazG"/>
</dbReference>
<evidence type="ECO:0000313" key="2">
    <source>
        <dbReference type="EMBL" id="VAW35353.1"/>
    </source>
</evidence>
<sequence>MTTTEQELQRLNKIITALRNPESGCPWDKKQTPETMKTYLLEECYETVEAIDSGRAAAVREEMGDLFFQLVFISQLYEEQHAFSLTEVIGGIADKMVHRHPHVFGDEKVGSAARQSQRWNEIKAAEKKTATSAADRLTGVPKSLPALRRAQRVSERAAHNGFEWSGRQAAINKFGEETEELLEAMRDNDQNHIIEEMGDVLFMLVNLARLYNINAEDTMHLATEKFIRRFRGLENLALEEGLNLHDLSETELLNLWQRNKNNLT</sequence>
<dbReference type="GO" id="GO:0046047">
    <property type="term" value="P:TTP catabolic process"/>
    <property type="evidence" value="ECO:0007669"/>
    <property type="project" value="TreeGrafter"/>
</dbReference>
<dbReference type="InterPro" id="IPR004518">
    <property type="entry name" value="MazG-like_dom"/>
</dbReference>
<dbReference type="Pfam" id="PF03819">
    <property type="entry name" value="MazG"/>
    <property type="match status" value="2"/>
</dbReference>
<dbReference type="PANTHER" id="PTHR30522:SF0">
    <property type="entry name" value="NUCLEOSIDE TRIPHOSPHATE PYROPHOSPHOHYDROLASE"/>
    <property type="match status" value="1"/>
</dbReference>
<protein>
    <submittedName>
        <fullName evidence="2">Nucleoside triphosphate pyrophosphohydrolase MazG</fullName>
        <ecNumber evidence="2">3.6.1.8</ecNumber>
    </submittedName>
</protein>
<dbReference type="EC" id="3.6.1.8" evidence="2"/>
<dbReference type="GO" id="GO:0046052">
    <property type="term" value="P:UTP catabolic process"/>
    <property type="evidence" value="ECO:0007669"/>
    <property type="project" value="TreeGrafter"/>
</dbReference>
<feature type="domain" description="NTP pyrophosphohydrolase MazG-like" evidence="1">
    <location>
        <begin position="174"/>
        <end position="229"/>
    </location>
</feature>
<dbReference type="GO" id="GO:0006950">
    <property type="term" value="P:response to stress"/>
    <property type="evidence" value="ECO:0007669"/>
    <property type="project" value="UniProtKB-ARBA"/>
</dbReference>
<dbReference type="GO" id="GO:0046081">
    <property type="term" value="P:dUTP catabolic process"/>
    <property type="evidence" value="ECO:0007669"/>
    <property type="project" value="TreeGrafter"/>
</dbReference>
<evidence type="ECO:0000259" key="1">
    <source>
        <dbReference type="Pfam" id="PF03819"/>
    </source>
</evidence>
<proteinExistence type="predicted"/>
<dbReference type="GO" id="GO:0046061">
    <property type="term" value="P:dATP catabolic process"/>
    <property type="evidence" value="ECO:0007669"/>
    <property type="project" value="TreeGrafter"/>
</dbReference>
<dbReference type="NCBIfam" id="TIGR00444">
    <property type="entry name" value="mazG"/>
    <property type="match status" value="1"/>
</dbReference>
<dbReference type="SUPFAM" id="SSF101386">
    <property type="entry name" value="all-alpha NTP pyrophosphatases"/>
    <property type="match status" value="2"/>
</dbReference>
<feature type="domain" description="NTP pyrophosphohydrolase MazG-like" evidence="1">
    <location>
        <begin position="31"/>
        <end position="104"/>
    </location>
</feature>
<dbReference type="InterPro" id="IPR048011">
    <property type="entry name" value="NTP-PPase_MazG-like_C"/>
</dbReference>
<dbReference type="GO" id="GO:0047693">
    <property type="term" value="F:ATP diphosphatase activity"/>
    <property type="evidence" value="ECO:0007669"/>
    <property type="project" value="UniProtKB-EC"/>
</dbReference>
<organism evidence="2">
    <name type="scientific">hydrothermal vent metagenome</name>
    <dbReference type="NCBI Taxonomy" id="652676"/>
    <lineage>
        <taxon>unclassified sequences</taxon>
        <taxon>metagenomes</taxon>
        <taxon>ecological metagenomes</taxon>
    </lineage>
</organism>
<dbReference type="GO" id="GO:0046076">
    <property type="term" value="P:dTTP catabolic process"/>
    <property type="evidence" value="ECO:0007669"/>
    <property type="project" value="TreeGrafter"/>
</dbReference>
<keyword evidence="2" id="KW-0378">Hydrolase</keyword>